<evidence type="ECO:0000313" key="13">
    <source>
        <dbReference type="EMBL" id="KAL1588105.1"/>
    </source>
</evidence>
<gene>
    <name evidence="13" type="ORF">WHR41_03319</name>
</gene>
<dbReference type="Pfam" id="PF12621">
    <property type="entry name" value="PHM7_ext"/>
    <property type="match status" value="1"/>
</dbReference>
<dbReference type="InterPro" id="IPR027815">
    <property type="entry name" value="CSC1/OSCA1-like_cyt"/>
</dbReference>
<evidence type="ECO:0000256" key="5">
    <source>
        <dbReference type="ARBA" id="ARBA00022989"/>
    </source>
</evidence>
<evidence type="ECO:0000259" key="10">
    <source>
        <dbReference type="Pfam" id="PF12621"/>
    </source>
</evidence>
<dbReference type="InterPro" id="IPR022257">
    <property type="entry name" value="PHM7_ext"/>
</dbReference>
<dbReference type="InterPro" id="IPR003864">
    <property type="entry name" value="CSC1/OSCA1-like_7TM"/>
</dbReference>
<evidence type="ECO:0000256" key="4">
    <source>
        <dbReference type="ARBA" id="ARBA00022692"/>
    </source>
</evidence>
<keyword evidence="14" id="KW-1185">Reference proteome</keyword>
<dbReference type="RefSeq" id="XP_069231210.1">
    <property type="nucleotide sequence ID" value="XM_069371925.1"/>
</dbReference>
<dbReference type="Pfam" id="PF02714">
    <property type="entry name" value="RSN1_7TM"/>
    <property type="match status" value="1"/>
</dbReference>
<feature type="transmembrane region" description="Helical" evidence="8">
    <location>
        <begin position="711"/>
        <end position="735"/>
    </location>
</feature>
<dbReference type="InterPro" id="IPR045122">
    <property type="entry name" value="Csc1-like"/>
</dbReference>
<dbReference type="GeneID" id="96004763"/>
<dbReference type="AlphaFoldDB" id="A0AB34KTC1"/>
<dbReference type="Pfam" id="PF14703">
    <property type="entry name" value="PHM7_cyt"/>
    <property type="match status" value="1"/>
</dbReference>
<feature type="transmembrane region" description="Helical" evidence="8">
    <location>
        <begin position="504"/>
        <end position="524"/>
    </location>
</feature>
<proteinExistence type="inferred from homology"/>
<evidence type="ECO:0000256" key="8">
    <source>
        <dbReference type="SAM" id="Phobius"/>
    </source>
</evidence>
<feature type="region of interest" description="Disordered" evidence="7">
    <location>
        <begin position="274"/>
        <end position="306"/>
    </location>
</feature>
<feature type="transmembrane region" description="Helical" evidence="8">
    <location>
        <begin position="557"/>
        <end position="581"/>
    </location>
</feature>
<evidence type="ECO:0000259" key="12">
    <source>
        <dbReference type="Pfam" id="PF14703"/>
    </source>
</evidence>
<comment type="similarity">
    <text evidence="2">Belongs to the CSC1 (TC 1.A.17) family.</text>
</comment>
<feature type="domain" description="CSC1/OSCA1-like 7TM region" evidence="9">
    <location>
        <begin position="411"/>
        <end position="684"/>
    </location>
</feature>
<keyword evidence="3" id="KW-0813">Transport</keyword>
<accession>A0AB34KTC1</accession>
<feature type="transmembrane region" description="Helical" evidence="8">
    <location>
        <begin position="593"/>
        <end position="610"/>
    </location>
</feature>
<dbReference type="InterPro" id="IPR032880">
    <property type="entry name" value="CSC1/OSCA1-like_N"/>
</dbReference>
<comment type="caution">
    <text evidence="13">The sequence shown here is derived from an EMBL/GenBank/DDBJ whole genome shotgun (WGS) entry which is preliminary data.</text>
</comment>
<feature type="transmembrane region" description="Helical" evidence="8">
    <location>
        <begin position="113"/>
        <end position="133"/>
    </location>
</feature>
<feature type="transmembrane region" description="Helical" evidence="8">
    <location>
        <begin position="30"/>
        <end position="54"/>
    </location>
</feature>
<dbReference type="GO" id="GO:0005886">
    <property type="term" value="C:plasma membrane"/>
    <property type="evidence" value="ECO:0007669"/>
    <property type="project" value="TreeGrafter"/>
</dbReference>
<dbReference type="Proteomes" id="UP000803884">
    <property type="component" value="Unassembled WGS sequence"/>
</dbReference>
<feature type="compositionally biased region" description="Basic and acidic residues" evidence="7">
    <location>
        <begin position="274"/>
        <end position="288"/>
    </location>
</feature>
<feature type="transmembrane region" description="Helical" evidence="8">
    <location>
        <begin position="669"/>
        <end position="691"/>
    </location>
</feature>
<dbReference type="PANTHER" id="PTHR13018">
    <property type="entry name" value="PROBABLE MEMBRANE PROTEIN DUF221-RELATED"/>
    <property type="match status" value="1"/>
</dbReference>
<dbReference type="Pfam" id="PF13967">
    <property type="entry name" value="RSN1_TM"/>
    <property type="match status" value="1"/>
</dbReference>
<evidence type="ECO:0000256" key="7">
    <source>
        <dbReference type="SAM" id="MobiDB-lite"/>
    </source>
</evidence>
<protein>
    <recommendedName>
        <fullName evidence="15">DUF221-domain-containing protein</fullName>
    </recommendedName>
</protein>
<feature type="domain" description="CSC1/OSCA1-like cytosolic" evidence="12">
    <location>
        <begin position="206"/>
        <end position="400"/>
    </location>
</feature>
<feature type="transmembrane region" description="Helical" evidence="8">
    <location>
        <begin position="161"/>
        <end position="180"/>
    </location>
</feature>
<feature type="transmembrane region" description="Helical" evidence="8">
    <location>
        <begin position="413"/>
        <end position="437"/>
    </location>
</feature>
<feature type="transmembrane region" description="Helical" evidence="8">
    <location>
        <begin position="457"/>
        <end position="483"/>
    </location>
</feature>
<evidence type="ECO:0000256" key="6">
    <source>
        <dbReference type="ARBA" id="ARBA00023136"/>
    </source>
</evidence>
<evidence type="ECO:0000256" key="1">
    <source>
        <dbReference type="ARBA" id="ARBA00004141"/>
    </source>
</evidence>
<comment type="subcellular location">
    <subcellularLocation>
        <location evidence="1">Membrane</location>
        <topology evidence="1">Multi-pass membrane protein</topology>
    </subcellularLocation>
</comment>
<evidence type="ECO:0000256" key="3">
    <source>
        <dbReference type="ARBA" id="ARBA00022448"/>
    </source>
</evidence>
<evidence type="ECO:0000256" key="2">
    <source>
        <dbReference type="ARBA" id="ARBA00007779"/>
    </source>
</evidence>
<keyword evidence="5 8" id="KW-1133">Transmembrane helix</keyword>
<organism evidence="13 14">
    <name type="scientific">Cladosporium halotolerans</name>
    <dbReference type="NCBI Taxonomy" id="1052096"/>
    <lineage>
        <taxon>Eukaryota</taxon>
        <taxon>Fungi</taxon>
        <taxon>Dikarya</taxon>
        <taxon>Ascomycota</taxon>
        <taxon>Pezizomycotina</taxon>
        <taxon>Dothideomycetes</taxon>
        <taxon>Dothideomycetidae</taxon>
        <taxon>Cladosporiales</taxon>
        <taxon>Cladosporiaceae</taxon>
        <taxon>Cladosporium</taxon>
    </lineage>
</organism>
<dbReference type="EMBL" id="JAAQHG020000008">
    <property type="protein sequence ID" value="KAL1588105.1"/>
    <property type="molecule type" value="Genomic_DNA"/>
</dbReference>
<name>A0AB34KTC1_9PEZI</name>
<keyword evidence="4 8" id="KW-0812">Transmembrane</keyword>
<keyword evidence="6 8" id="KW-0472">Membrane</keyword>
<reference evidence="13 14" key="1">
    <citation type="journal article" date="2020" name="Microbiol. Resour. Announc.">
        <title>Draft Genome Sequence of a Cladosporium Species Isolated from the Mesophotic Ascidian Didemnum maculosum.</title>
        <authorList>
            <person name="Gioti A."/>
            <person name="Siaperas R."/>
            <person name="Nikolaivits E."/>
            <person name="Le Goff G."/>
            <person name="Ouazzani J."/>
            <person name="Kotoulas G."/>
            <person name="Topakas E."/>
        </authorList>
    </citation>
    <scope>NUCLEOTIDE SEQUENCE [LARGE SCALE GENOMIC DNA]</scope>
    <source>
        <strain evidence="13 14">TM138-S3</strain>
    </source>
</reference>
<dbReference type="PANTHER" id="PTHR13018:SF26">
    <property type="entry name" value="DOMAIN PROTEIN, PUTATIVE (AFU_ORTHOLOGUE AFUA_5G10920)-RELATED"/>
    <property type="match status" value="1"/>
</dbReference>
<feature type="transmembrane region" description="Helical" evidence="8">
    <location>
        <begin position="616"/>
        <end position="643"/>
    </location>
</feature>
<feature type="domain" description="CSC1/OSCA1-like N-terminal transmembrane" evidence="11">
    <location>
        <begin position="32"/>
        <end position="182"/>
    </location>
</feature>
<evidence type="ECO:0000313" key="14">
    <source>
        <dbReference type="Proteomes" id="UP000803884"/>
    </source>
</evidence>
<feature type="domain" description="10TM putative phosphate transporter extracellular tail" evidence="10">
    <location>
        <begin position="806"/>
        <end position="897"/>
    </location>
</feature>
<evidence type="ECO:0008006" key="15">
    <source>
        <dbReference type="Google" id="ProtNLM"/>
    </source>
</evidence>
<sequence>MATHDRILFSRQNGDGSEQSDMQSQQSESASAVVTTMVPTLIIAVVFFLGFCILRTKFSRNYMPRSFLGALRPRERTPDLPKGLFNWIPAFYQIPDTYVLQHHSMDGYLFLRFLKISVVCCIVGCVITFPVLFPVNITGGGIKTQFEILTMANVTDNYFKMFAHAGCAIIFFSFILYMITRETIFFINLRQAYLMSPYYTSRLSSKVVMYTSVPEEYMSETKLREMLGPAVRRVWLATDTKELDDLVKDRDTAWSKLEAAETKLIKTANNNKLKADKKAAKKGERSNSDEVSMADPESGLTSARYLQPKERPVHRLKPLIGKKVDTIDWCRGELQGLIPEVAQKQAAHKKHDAKLLGSAFVEFSSVHEAQAAYQSLTHHHILHMQPRFTGMTPTEINWGNLNIKWWERVIRKVVVIAFVVALIVFWAIPVAFVGAISKVDRLIELVPALAFIRNLPGFLFGLITGLLPVVLLAVLMALLPIILRLAAKISGCPTSSSVELTVQNYYFAFQVVQVFLVATLGASATSVVNSIKEDPTSAASLLANNIPTASTFYLSYFLLQGLSVASSTIFGIAGVIVFILLGKLLDNTPRKMYNRWITLSGLGWGTLFPIYTNLFVIAICYAAIAPAVLIFAAAGLYLFYFVYRYNMLYVYNIDVDTKGAVYPRALQQLFVGLYIAEVCLIGLFAMAAGGSKMQVANGDPNAPPGAPLVNVYPRGALGPLILMIIMLVFTALYHLNFNSAISPHLEALPKSIGAEEERLLALEHGDSDGYNSASKEGIKESAAADGHNAALDAPAPHKRPNFFMKWLRPDIYTDYATLRRITPQADPVEYTKEIEENAYYSPSITSELGLIWIPRDQLGISREEVRDTSKVTPITDEGAHLDEKNKIVWRMHDDDLPPIYEEKVYY</sequence>
<evidence type="ECO:0000259" key="9">
    <source>
        <dbReference type="Pfam" id="PF02714"/>
    </source>
</evidence>
<dbReference type="GO" id="GO:0005227">
    <property type="term" value="F:calcium-activated cation channel activity"/>
    <property type="evidence" value="ECO:0007669"/>
    <property type="project" value="InterPro"/>
</dbReference>
<evidence type="ECO:0000259" key="11">
    <source>
        <dbReference type="Pfam" id="PF13967"/>
    </source>
</evidence>